<evidence type="ECO:0000259" key="6">
    <source>
        <dbReference type="PROSITE" id="PS50151"/>
    </source>
</evidence>
<evidence type="ECO:0000259" key="8">
    <source>
        <dbReference type="PROSITE" id="PS50165"/>
    </source>
</evidence>
<dbReference type="InterPro" id="IPR050066">
    <property type="entry name" value="UvrABC_protein_C"/>
</dbReference>
<dbReference type="SMART" id="SM00465">
    <property type="entry name" value="GIYc"/>
    <property type="match status" value="1"/>
</dbReference>
<dbReference type="Gene3D" id="3.40.1440.10">
    <property type="entry name" value="GIY-YIG endonuclease"/>
    <property type="match status" value="1"/>
</dbReference>
<dbReference type="GO" id="GO:0006289">
    <property type="term" value="P:nucleotide-excision repair"/>
    <property type="evidence" value="ECO:0007669"/>
    <property type="project" value="InterPro"/>
</dbReference>
<keyword evidence="4" id="KW-0267">Excision nuclease</keyword>
<dbReference type="NCBIfam" id="TIGR00194">
    <property type="entry name" value="uvrC"/>
    <property type="match status" value="1"/>
</dbReference>
<sequence>MKTDISEVLSAIPKLPGIYIMKDGRGEILYIGKAKSLKIRVHSYFQKSRHLSARAMVFTNKVKDIKFLTTKTEAEALILESNFIKKHQPRYNVLLKDDKHYPYLRLTTQERFPKLEVVRRVEKDGATYFGPYTMVKEIRETIRLIYKIFPLRQSKDRLDGTSIRRPCLNYQMDRCLAPCAGYTSELKYNQVVQDVVLFLKGKNKELETSLERKMNSAAKKLNYEEAGGYRDKILAVKTVLDKQKIISTSLEDQDVLGYCRIHNQAIVQVLVVRNGKMIGEKIYKIKNLVDIDSNEILSSFLKQHYIDQIILPKEILLPHSIDDISLISDWLSEKRKGRVRIEIPFRGKKKDLVRMAEENASFALRTELNKSELSLRSLDELKETLKLKYFPEVIEGFDISNISGKHAVGSVVVFKNGIAENSKYRRYKIAEVKGIDDYAMLREVIERRYRRLLSEEKTLPNLILVDGGKGHLSSAEKIIRELGFLEKIDLACIAKGKFRDNIETDEILLPGKKQPIYFR</sequence>
<reference evidence="9" key="1">
    <citation type="submission" date="2018-05" db="EMBL/GenBank/DDBJ databases">
        <authorList>
            <person name="Lanie J.A."/>
            <person name="Ng W.-L."/>
            <person name="Kazmierczak K.M."/>
            <person name="Andrzejewski T.M."/>
            <person name="Davidsen T.M."/>
            <person name="Wayne K.J."/>
            <person name="Tettelin H."/>
            <person name="Glass J.I."/>
            <person name="Rusch D."/>
            <person name="Podicherti R."/>
            <person name="Tsui H.-C.T."/>
            <person name="Winkler M.E."/>
        </authorList>
    </citation>
    <scope>NUCLEOTIDE SEQUENCE</scope>
</reference>
<dbReference type="InterPro" id="IPR035901">
    <property type="entry name" value="GIY-YIG_endonuc_sf"/>
</dbReference>
<keyword evidence="5" id="KW-0234">DNA repair</keyword>
<dbReference type="PROSITE" id="PS50165">
    <property type="entry name" value="UVRC"/>
    <property type="match status" value="1"/>
</dbReference>
<dbReference type="InterPro" id="IPR047296">
    <property type="entry name" value="GIY-YIG_UvrC_Cho"/>
</dbReference>
<dbReference type="Pfam" id="PF22920">
    <property type="entry name" value="UvrC_RNaseH"/>
    <property type="match status" value="1"/>
</dbReference>
<dbReference type="GO" id="GO:0009381">
    <property type="term" value="F:excinuclease ABC activity"/>
    <property type="evidence" value="ECO:0007669"/>
    <property type="project" value="InterPro"/>
</dbReference>
<dbReference type="Gene3D" id="3.30.420.340">
    <property type="entry name" value="UvrC, RNAse H endonuclease domain"/>
    <property type="match status" value="1"/>
</dbReference>
<dbReference type="InterPro" id="IPR001943">
    <property type="entry name" value="UVR_dom"/>
</dbReference>
<dbReference type="Pfam" id="PF08459">
    <property type="entry name" value="UvrC_RNaseH_dom"/>
    <property type="match status" value="1"/>
</dbReference>
<dbReference type="PROSITE" id="PS50164">
    <property type="entry name" value="GIY_YIG"/>
    <property type="match status" value="1"/>
</dbReference>
<evidence type="ECO:0000256" key="1">
    <source>
        <dbReference type="ARBA" id="ARBA00022490"/>
    </source>
</evidence>
<feature type="domain" description="UVR" evidence="6">
    <location>
        <begin position="204"/>
        <end position="239"/>
    </location>
</feature>
<feature type="domain" description="GIY-YIG" evidence="7">
    <location>
        <begin position="14"/>
        <end position="93"/>
    </location>
</feature>
<feature type="domain" description="UvrC family homology region profile" evidence="8">
    <location>
        <begin position="255"/>
        <end position="479"/>
    </location>
</feature>
<organism evidence="9">
    <name type="scientific">marine metagenome</name>
    <dbReference type="NCBI Taxonomy" id="408172"/>
    <lineage>
        <taxon>unclassified sequences</taxon>
        <taxon>metagenomes</taxon>
        <taxon>ecological metagenomes</taxon>
    </lineage>
</organism>
<dbReference type="CDD" id="cd10434">
    <property type="entry name" value="GIY-YIG_UvrC_Cho"/>
    <property type="match status" value="1"/>
</dbReference>
<keyword evidence="2" id="KW-0227">DNA damage</keyword>
<keyword evidence="1" id="KW-0963">Cytoplasm</keyword>
<dbReference type="FunFam" id="3.40.1440.10:FF:000001">
    <property type="entry name" value="UvrABC system protein C"/>
    <property type="match status" value="1"/>
</dbReference>
<proteinExistence type="predicted"/>
<protein>
    <recommendedName>
        <fullName evidence="10">GIY-YIG domain-containing protein</fullName>
    </recommendedName>
</protein>
<dbReference type="GO" id="GO:0009380">
    <property type="term" value="C:excinuclease repair complex"/>
    <property type="evidence" value="ECO:0007669"/>
    <property type="project" value="InterPro"/>
</dbReference>
<dbReference type="InterPro" id="IPR001162">
    <property type="entry name" value="UvrC_RNase_H_dom"/>
</dbReference>
<evidence type="ECO:0008006" key="10">
    <source>
        <dbReference type="Google" id="ProtNLM"/>
    </source>
</evidence>
<evidence type="ECO:0000256" key="3">
    <source>
        <dbReference type="ARBA" id="ARBA00022769"/>
    </source>
</evidence>
<dbReference type="InterPro" id="IPR004791">
    <property type="entry name" value="UvrC"/>
</dbReference>
<dbReference type="SUPFAM" id="SSF46600">
    <property type="entry name" value="C-terminal UvrC-binding domain of UvrB"/>
    <property type="match status" value="1"/>
</dbReference>
<dbReference type="InterPro" id="IPR000305">
    <property type="entry name" value="GIY-YIG_endonuc"/>
</dbReference>
<dbReference type="InterPro" id="IPR036876">
    <property type="entry name" value="UVR_dom_sf"/>
</dbReference>
<dbReference type="Pfam" id="PF02151">
    <property type="entry name" value="UVR"/>
    <property type="match status" value="1"/>
</dbReference>
<accession>A0A382DC49</accession>
<evidence type="ECO:0000313" key="9">
    <source>
        <dbReference type="EMBL" id="SVB35227.1"/>
    </source>
</evidence>
<dbReference type="Pfam" id="PF01541">
    <property type="entry name" value="GIY-YIG"/>
    <property type="match status" value="1"/>
</dbReference>
<evidence type="ECO:0000256" key="5">
    <source>
        <dbReference type="ARBA" id="ARBA00023204"/>
    </source>
</evidence>
<keyword evidence="3" id="KW-0228">DNA excision</keyword>
<dbReference type="SUPFAM" id="SSF82771">
    <property type="entry name" value="GIY-YIG endonuclease"/>
    <property type="match status" value="1"/>
</dbReference>
<dbReference type="PROSITE" id="PS50151">
    <property type="entry name" value="UVR"/>
    <property type="match status" value="1"/>
</dbReference>
<dbReference type="PANTHER" id="PTHR30562">
    <property type="entry name" value="UVRC/OXIDOREDUCTASE"/>
    <property type="match status" value="1"/>
</dbReference>
<name>A0A382DC49_9ZZZZ</name>
<dbReference type="InterPro" id="IPR038476">
    <property type="entry name" value="UvrC_RNase_H_dom_sf"/>
</dbReference>
<dbReference type="PANTHER" id="PTHR30562:SF1">
    <property type="entry name" value="UVRABC SYSTEM PROTEIN C"/>
    <property type="match status" value="1"/>
</dbReference>
<evidence type="ECO:0000256" key="4">
    <source>
        <dbReference type="ARBA" id="ARBA00022881"/>
    </source>
</evidence>
<dbReference type="EMBL" id="UINC01038343">
    <property type="protein sequence ID" value="SVB35227.1"/>
    <property type="molecule type" value="Genomic_DNA"/>
</dbReference>
<evidence type="ECO:0000256" key="2">
    <source>
        <dbReference type="ARBA" id="ARBA00022763"/>
    </source>
</evidence>
<evidence type="ECO:0000259" key="7">
    <source>
        <dbReference type="PROSITE" id="PS50164"/>
    </source>
</evidence>
<dbReference type="AlphaFoldDB" id="A0A382DC49"/>
<gene>
    <name evidence="9" type="ORF">METZ01_LOCUS188081</name>
</gene>
<feature type="non-terminal residue" evidence="9">
    <location>
        <position position="519"/>
    </location>
</feature>
<dbReference type="Gene3D" id="4.10.860.10">
    <property type="entry name" value="UVR domain"/>
    <property type="match status" value="1"/>
</dbReference>